<dbReference type="Proteomes" id="UP001501323">
    <property type="component" value="Unassembled WGS sequence"/>
</dbReference>
<comment type="caution">
    <text evidence="3">The sequence shown here is derived from an EMBL/GenBank/DDBJ whole genome shotgun (WGS) entry which is preliminary data.</text>
</comment>
<dbReference type="PROSITE" id="PS51257">
    <property type="entry name" value="PROKAR_LIPOPROTEIN"/>
    <property type="match status" value="1"/>
</dbReference>
<proteinExistence type="predicted"/>
<protein>
    <submittedName>
        <fullName evidence="3">Lectin</fullName>
    </submittedName>
</protein>
<evidence type="ECO:0000313" key="4">
    <source>
        <dbReference type="Proteomes" id="UP001501323"/>
    </source>
</evidence>
<evidence type="ECO:0000256" key="1">
    <source>
        <dbReference type="SAM" id="MobiDB-lite"/>
    </source>
</evidence>
<feature type="signal peptide" evidence="2">
    <location>
        <begin position="1"/>
        <end position="21"/>
    </location>
</feature>
<reference evidence="4" key="1">
    <citation type="journal article" date="2019" name="Int. J. Syst. Evol. Microbiol.">
        <title>The Global Catalogue of Microorganisms (GCM) 10K type strain sequencing project: providing services to taxonomists for standard genome sequencing and annotation.</title>
        <authorList>
            <consortium name="The Broad Institute Genomics Platform"/>
            <consortium name="The Broad Institute Genome Sequencing Center for Infectious Disease"/>
            <person name="Wu L."/>
            <person name="Ma J."/>
        </authorList>
    </citation>
    <scope>NUCLEOTIDE SEQUENCE [LARGE SCALE GENOMIC DNA]</scope>
    <source>
        <strain evidence="4">JCM 18392</strain>
    </source>
</reference>
<dbReference type="EMBL" id="BAABJY010000001">
    <property type="protein sequence ID" value="GAA4854370.1"/>
    <property type="molecule type" value="Genomic_DNA"/>
</dbReference>
<sequence>MPRRHLPLPLLAASLVLGLAACDGGAPDTSLPADADAAPTTVDAPAAPPPPTSASPAPVDEGAAGYDGYGEARFGMTADAVRAAWEGALAAVPDASEPCYFLYPAGNATPADFAMMIEGDRFVRYSVGRGNTVETAPGGGKVGMGAGDVEALYPGRVATSPHKYVDGGQYLRIRARDDGPGVLVFETDAAGKVTEWRVGTPPQVDYVEGCS</sequence>
<evidence type="ECO:0000256" key="2">
    <source>
        <dbReference type="SAM" id="SignalP"/>
    </source>
</evidence>
<keyword evidence="4" id="KW-1185">Reference proteome</keyword>
<gene>
    <name evidence="3" type="ORF">GCM10023332_02220</name>
</gene>
<evidence type="ECO:0000313" key="3">
    <source>
        <dbReference type="EMBL" id="GAA4854370.1"/>
    </source>
</evidence>
<keyword evidence="2" id="KW-0732">Signal</keyword>
<feature type="region of interest" description="Disordered" evidence="1">
    <location>
        <begin position="30"/>
        <end position="62"/>
    </location>
</feature>
<name>A0ABP9DSD3_9GAMM</name>
<feature type="compositionally biased region" description="Low complexity" evidence="1">
    <location>
        <begin position="30"/>
        <end position="45"/>
    </location>
</feature>
<accession>A0ABP9DSD3</accession>
<dbReference type="RefSeq" id="WP_345293660.1">
    <property type="nucleotide sequence ID" value="NZ_BAABJY010000001.1"/>
</dbReference>
<feature type="chain" id="PRO_5046064804" evidence="2">
    <location>
        <begin position="22"/>
        <end position="211"/>
    </location>
</feature>
<organism evidence="3 4">
    <name type="scientific">Luteimonas vadosa</name>
    <dbReference type="NCBI Taxonomy" id="1165507"/>
    <lineage>
        <taxon>Bacteria</taxon>
        <taxon>Pseudomonadati</taxon>
        <taxon>Pseudomonadota</taxon>
        <taxon>Gammaproteobacteria</taxon>
        <taxon>Lysobacterales</taxon>
        <taxon>Lysobacteraceae</taxon>
        <taxon>Luteimonas</taxon>
    </lineage>
</organism>